<gene>
    <name evidence="3" type="ORF">BaRGS_00018242</name>
</gene>
<dbReference type="InterPro" id="IPR000591">
    <property type="entry name" value="DEP_dom"/>
</dbReference>
<evidence type="ECO:0000313" key="4">
    <source>
        <dbReference type="Proteomes" id="UP001519460"/>
    </source>
</evidence>
<dbReference type="SUPFAM" id="SSF46785">
    <property type="entry name" value="Winged helix' DNA-binding domain"/>
    <property type="match status" value="2"/>
</dbReference>
<protein>
    <recommendedName>
        <fullName evidence="5">DEP domain-containing mTOR-interacting protein</fullName>
    </recommendedName>
</protein>
<proteinExistence type="predicted"/>
<dbReference type="Proteomes" id="UP001519460">
    <property type="component" value="Unassembled WGS sequence"/>
</dbReference>
<dbReference type="PROSITE" id="PS50106">
    <property type="entry name" value="PDZ"/>
    <property type="match status" value="1"/>
</dbReference>
<dbReference type="EMBL" id="JACVVK020000126">
    <property type="protein sequence ID" value="KAK7490456.1"/>
    <property type="molecule type" value="Genomic_DNA"/>
</dbReference>
<comment type="caution">
    <text evidence="3">The sequence shown here is derived from an EMBL/GenBank/DDBJ whole genome shotgun (WGS) entry which is preliminary data.</text>
</comment>
<dbReference type="PROSITE" id="PS50186">
    <property type="entry name" value="DEP"/>
    <property type="match status" value="1"/>
</dbReference>
<organism evidence="3 4">
    <name type="scientific">Batillaria attramentaria</name>
    <dbReference type="NCBI Taxonomy" id="370345"/>
    <lineage>
        <taxon>Eukaryota</taxon>
        <taxon>Metazoa</taxon>
        <taxon>Spiralia</taxon>
        <taxon>Lophotrochozoa</taxon>
        <taxon>Mollusca</taxon>
        <taxon>Gastropoda</taxon>
        <taxon>Caenogastropoda</taxon>
        <taxon>Sorbeoconcha</taxon>
        <taxon>Cerithioidea</taxon>
        <taxon>Batillariidae</taxon>
        <taxon>Batillaria</taxon>
    </lineage>
</organism>
<feature type="domain" description="DEP" evidence="2">
    <location>
        <begin position="23"/>
        <end position="97"/>
    </location>
</feature>
<dbReference type="InterPro" id="IPR051832">
    <property type="entry name" value="mTOR-Rac_regulators"/>
</dbReference>
<dbReference type="InterPro" id="IPR036388">
    <property type="entry name" value="WH-like_DNA-bd_sf"/>
</dbReference>
<dbReference type="Gene3D" id="1.10.10.10">
    <property type="entry name" value="Winged helix-like DNA-binding domain superfamily/Winged helix DNA-binding domain"/>
    <property type="match status" value="2"/>
</dbReference>
<dbReference type="InterPro" id="IPR036034">
    <property type="entry name" value="PDZ_sf"/>
</dbReference>
<dbReference type="Pfam" id="PF00610">
    <property type="entry name" value="DEP"/>
    <property type="match status" value="2"/>
</dbReference>
<evidence type="ECO:0000313" key="3">
    <source>
        <dbReference type="EMBL" id="KAK7490456.1"/>
    </source>
</evidence>
<dbReference type="InterPro" id="IPR036390">
    <property type="entry name" value="WH_DNA-bd_sf"/>
</dbReference>
<dbReference type="InterPro" id="IPR001478">
    <property type="entry name" value="PDZ"/>
</dbReference>
<accession>A0ABD0KTP9</accession>
<feature type="domain" description="PDZ" evidence="1">
    <location>
        <begin position="291"/>
        <end position="368"/>
    </location>
</feature>
<dbReference type="SUPFAM" id="SSF50156">
    <property type="entry name" value="PDZ domain-like"/>
    <property type="match status" value="1"/>
</dbReference>
<dbReference type="Pfam" id="PF00595">
    <property type="entry name" value="PDZ"/>
    <property type="match status" value="1"/>
</dbReference>
<dbReference type="SMART" id="SM00049">
    <property type="entry name" value="DEP"/>
    <property type="match status" value="2"/>
</dbReference>
<dbReference type="SMART" id="SM00228">
    <property type="entry name" value="PDZ"/>
    <property type="match status" value="1"/>
</dbReference>
<keyword evidence="4" id="KW-1185">Reference proteome</keyword>
<evidence type="ECO:0000259" key="1">
    <source>
        <dbReference type="PROSITE" id="PS50106"/>
    </source>
</evidence>
<reference evidence="3 4" key="1">
    <citation type="journal article" date="2023" name="Sci. Data">
        <title>Genome assembly of the Korean intertidal mud-creeper Batillaria attramentaria.</title>
        <authorList>
            <person name="Patra A.K."/>
            <person name="Ho P.T."/>
            <person name="Jun S."/>
            <person name="Lee S.J."/>
            <person name="Kim Y."/>
            <person name="Won Y.J."/>
        </authorList>
    </citation>
    <scope>NUCLEOTIDE SEQUENCE [LARGE SCALE GENOMIC DNA]</scope>
    <source>
        <strain evidence="3">Wonlab-2016</strain>
    </source>
</reference>
<name>A0ABD0KTP9_9CAEN</name>
<dbReference type="AlphaFoldDB" id="A0ABD0KTP9"/>
<sequence>MLGKDKPKTYDVFVIGEQIRCQMNQANMIKDRRYHLRKYRKCFVGRDAVDWLLRMHHAQSRSEAVMAMRCLQEHGMIRHVVDDHVFKDHNLFYRFTRDDETYRLNTELLVFYQGLEVFDRLKEAGIRRDFYHRGHLYQGAFYGCELVDCLQNEEEGYERSHAVKQCRELLEYDIIKHVTDDYHFNDDRLMYQFRVDYDRPCLLSDVLQPFTRTGSVRSSVTAPVATGRVLVELAEEAASESGSVGSSSFLTQSSMPMVYGFVGCDTVLRAHPPPSALLFCHLLPVCKLEGTAFLHQDEVGYGFVLRGAAPCYVHTIDPLGPAAAAGLKVGQYVISIGGQSVVKQDHRYVGRLVMQHSGDLSLIVMTTPPIRDC</sequence>
<evidence type="ECO:0008006" key="5">
    <source>
        <dbReference type="Google" id="ProtNLM"/>
    </source>
</evidence>
<evidence type="ECO:0000259" key="2">
    <source>
        <dbReference type="PROSITE" id="PS50186"/>
    </source>
</evidence>
<dbReference type="PANTHER" id="PTHR22829:SF16">
    <property type="entry name" value="PH DOMAIN-CONTAINING PROTEIN"/>
    <property type="match status" value="1"/>
</dbReference>
<dbReference type="Gene3D" id="2.30.42.10">
    <property type="match status" value="1"/>
</dbReference>
<dbReference type="PANTHER" id="PTHR22829">
    <property type="entry name" value="DEP DOMAIN PROTEIN"/>
    <property type="match status" value="1"/>
</dbReference>